<dbReference type="PRINTS" id="PR00095">
    <property type="entry name" value="ANTSNTHASEI"/>
</dbReference>
<comment type="catalytic activity">
    <reaction evidence="1">
        <text>chorismate = isochorismate</text>
        <dbReference type="Rhea" id="RHEA:18985"/>
        <dbReference type="ChEBI" id="CHEBI:29748"/>
        <dbReference type="ChEBI" id="CHEBI:29780"/>
        <dbReference type="EC" id="5.4.4.2"/>
    </reaction>
</comment>
<dbReference type="NCBIfam" id="TIGR00543">
    <property type="entry name" value="isochor_syn"/>
    <property type="match status" value="1"/>
</dbReference>
<evidence type="ECO:0000259" key="6">
    <source>
        <dbReference type="Pfam" id="PF00425"/>
    </source>
</evidence>
<dbReference type="AlphaFoldDB" id="A0ABD7V2G6"/>
<dbReference type="EC" id="5.4.4.2" evidence="3"/>
<evidence type="ECO:0000313" key="8">
    <source>
        <dbReference type="Proteomes" id="UP000360750"/>
    </source>
</evidence>
<proteinExistence type="inferred from homology"/>
<protein>
    <recommendedName>
        <fullName evidence="3">isochorismate synthase</fullName>
        <ecNumber evidence="3">5.4.4.2</ecNumber>
    </recommendedName>
    <alternativeName>
        <fullName evidence="5">Isochorismate mutase</fullName>
    </alternativeName>
</protein>
<dbReference type="InterPro" id="IPR004561">
    <property type="entry name" value="IsoChor_synthase"/>
</dbReference>
<accession>A0ABD7V2G6</accession>
<dbReference type="EMBL" id="CAACYD010000006">
    <property type="protein sequence ID" value="VFA88306.1"/>
    <property type="molecule type" value="Genomic_DNA"/>
</dbReference>
<dbReference type="InterPro" id="IPR015890">
    <property type="entry name" value="Chorismate_C"/>
</dbReference>
<dbReference type="GO" id="GO:0008909">
    <property type="term" value="F:isochorismate synthase activity"/>
    <property type="evidence" value="ECO:0007669"/>
    <property type="project" value="UniProtKB-EC"/>
</dbReference>
<reference evidence="7 8" key="1">
    <citation type="submission" date="2019-02" db="EMBL/GenBank/DDBJ databases">
        <authorList>
            <consortium name="Pathogen Informatics"/>
        </authorList>
    </citation>
    <scope>NUCLEOTIDE SEQUENCE [LARGE SCALE GENOMIC DNA]</scope>
    <source>
        <strain evidence="7 8">3012STDY6756503</strain>
    </source>
</reference>
<comment type="caution">
    <text evidence="7">The sequence shown here is derived from an EMBL/GenBank/DDBJ whole genome shotgun (WGS) entry which is preliminary data.</text>
</comment>
<name>A0ABD7V2G6_9ACTN</name>
<feature type="domain" description="Chorismate-utilising enzyme C-terminal" evidence="6">
    <location>
        <begin position="92"/>
        <end position="352"/>
    </location>
</feature>
<sequence>MVVSSNSEVFVLSRPHGTVRGGGIARTYTDVDEASAALRAGEIRSLTGAIPFDVRDRAALVAPARLAFDPSPLAGSAPLTRRAISTVLHPDADEHRERIAHAIKRIVAGDVEKVVLARSVDLLLDQKVQPLELLDALAGGNVEHNAFAVDLDAATGSGSWLLGASPEVLLRKSGSTVLCHPYAGSAPRSADPAEDEATAKRLAASAKDLAEHAFVVDHLRERLSHLCDDVDAPSTPRLQSTGEVWHLATPIRATLRDPSTTALDLALLLGPTPAVCGTPSDVAGQIIRDVEGERGFYAGSVGWCDAAGDGEWMVAIRCLELAGDRRNLRTWAGGGIVEGSDPQAELDETGFKLRTVLNALGIAELP</sequence>
<dbReference type="GeneID" id="60749859"/>
<evidence type="ECO:0000313" key="7">
    <source>
        <dbReference type="EMBL" id="VFA88306.1"/>
    </source>
</evidence>
<dbReference type="PANTHER" id="PTHR42839:SF2">
    <property type="entry name" value="ISOCHORISMATE SYNTHASE ENTC"/>
    <property type="match status" value="1"/>
</dbReference>
<dbReference type="PANTHER" id="PTHR42839">
    <property type="entry name" value="ISOCHORISMATE SYNTHASE ENTC"/>
    <property type="match status" value="1"/>
</dbReference>
<evidence type="ECO:0000256" key="4">
    <source>
        <dbReference type="ARBA" id="ARBA00023235"/>
    </source>
</evidence>
<dbReference type="SUPFAM" id="SSF56322">
    <property type="entry name" value="ADC synthase"/>
    <property type="match status" value="1"/>
</dbReference>
<organism evidence="7 8">
    <name type="scientific">Gordonia paraffinivorans</name>
    <dbReference type="NCBI Taxonomy" id="175628"/>
    <lineage>
        <taxon>Bacteria</taxon>
        <taxon>Bacillati</taxon>
        <taxon>Actinomycetota</taxon>
        <taxon>Actinomycetes</taxon>
        <taxon>Mycobacteriales</taxon>
        <taxon>Gordoniaceae</taxon>
        <taxon>Gordonia</taxon>
    </lineage>
</organism>
<dbReference type="InterPro" id="IPR019999">
    <property type="entry name" value="Anth_synth_I-like"/>
</dbReference>
<evidence type="ECO:0000256" key="3">
    <source>
        <dbReference type="ARBA" id="ARBA00012824"/>
    </source>
</evidence>
<dbReference type="Pfam" id="PF00425">
    <property type="entry name" value="Chorismate_bind"/>
    <property type="match status" value="1"/>
</dbReference>
<evidence type="ECO:0000256" key="1">
    <source>
        <dbReference type="ARBA" id="ARBA00000799"/>
    </source>
</evidence>
<evidence type="ECO:0000256" key="5">
    <source>
        <dbReference type="ARBA" id="ARBA00041564"/>
    </source>
</evidence>
<dbReference type="Gene3D" id="3.60.120.10">
    <property type="entry name" value="Anthranilate synthase"/>
    <property type="match status" value="1"/>
</dbReference>
<gene>
    <name evidence="7" type="primary">dhbC</name>
    <name evidence="7" type="ORF">NCTC8139_01850</name>
</gene>
<dbReference type="InterPro" id="IPR005801">
    <property type="entry name" value="ADC_synthase"/>
</dbReference>
<evidence type="ECO:0000256" key="2">
    <source>
        <dbReference type="ARBA" id="ARBA00005297"/>
    </source>
</evidence>
<dbReference type="RefSeq" id="WP_006902294.1">
    <property type="nucleotide sequence ID" value="NZ_CAACYD010000006.1"/>
</dbReference>
<comment type="similarity">
    <text evidence="2">Belongs to the isochorismate synthase family.</text>
</comment>
<dbReference type="Proteomes" id="UP000360750">
    <property type="component" value="Unassembled WGS sequence"/>
</dbReference>
<keyword evidence="4 7" id="KW-0413">Isomerase</keyword>